<dbReference type="Gene3D" id="1.10.10.60">
    <property type="entry name" value="Homeodomain-like"/>
    <property type="match status" value="1"/>
</dbReference>
<protein>
    <submittedName>
        <fullName evidence="1">Uncharacterized protein</fullName>
    </submittedName>
</protein>
<dbReference type="AlphaFoldDB" id="A0A328KIX0"/>
<reference evidence="1 2" key="1">
    <citation type="submission" date="2017-03" db="EMBL/GenBank/DDBJ databases">
        <title>wgs assembly of Dolosigranulum pigrum KPL CDC strains.</title>
        <authorList>
            <person name="Brugger S.D."/>
            <person name="Pettigrew M."/>
            <person name="Kong Y."/>
            <person name="Lemon K.P."/>
        </authorList>
    </citation>
    <scope>NUCLEOTIDE SEQUENCE [LARGE SCALE GENOMIC DNA]</scope>
    <source>
        <strain evidence="1 2">KPL1931_CDC4294-98</strain>
    </source>
</reference>
<evidence type="ECO:0000313" key="1">
    <source>
        <dbReference type="EMBL" id="RAN62425.1"/>
    </source>
</evidence>
<dbReference type="EMBL" id="NAQV01000023">
    <property type="protein sequence ID" value="RAN62425.1"/>
    <property type="molecule type" value="Genomic_DNA"/>
</dbReference>
<name>A0A328KIX0_9LACT</name>
<dbReference type="Proteomes" id="UP000249099">
    <property type="component" value="Unassembled WGS sequence"/>
</dbReference>
<sequence length="257" mass="30320">MTNEAHEKEYDYDSSDYKYNYNLKDTSDRGSFIEQKLGFIWDIDKYKLMGYSDKSMSKRGKFNNIPRLIDGYTGYFLESKDVDSSRKTEYSYFARERDMKRLKSNTVLFTQSIPFESGYTDHAMNYDYEDSVLSPMETYVSDGSNIDGLHRPADEFETIYSRELKKVLSINSLDKSGYKRVLAYSVDILYHSRDEELKQMVEQIIFNCRMHAQDEDDLEILKSYISGKTMEEISDKLGTNRSTISRRLDRMLEWVDM</sequence>
<dbReference type="RefSeq" id="WP_112790373.1">
    <property type="nucleotide sequence ID" value="NZ_NAQV01000023.1"/>
</dbReference>
<gene>
    <name evidence="1" type="ORF">B8A44_07705</name>
</gene>
<organism evidence="1 2">
    <name type="scientific">Dolosigranulum pigrum</name>
    <dbReference type="NCBI Taxonomy" id="29394"/>
    <lineage>
        <taxon>Bacteria</taxon>
        <taxon>Bacillati</taxon>
        <taxon>Bacillota</taxon>
        <taxon>Bacilli</taxon>
        <taxon>Lactobacillales</taxon>
        <taxon>Carnobacteriaceae</taxon>
        <taxon>Dolosigranulum</taxon>
    </lineage>
</organism>
<evidence type="ECO:0000313" key="2">
    <source>
        <dbReference type="Proteomes" id="UP000249099"/>
    </source>
</evidence>
<comment type="caution">
    <text evidence="1">The sequence shown here is derived from an EMBL/GenBank/DDBJ whole genome shotgun (WGS) entry which is preliminary data.</text>
</comment>
<accession>A0A328KIX0</accession>
<proteinExistence type="predicted"/>